<feature type="domain" description="ATP-grasp" evidence="3">
    <location>
        <begin position="491"/>
        <end position="529"/>
    </location>
</feature>
<dbReference type="GO" id="GO:0006099">
    <property type="term" value="P:tricarboxylic acid cycle"/>
    <property type="evidence" value="ECO:0007669"/>
    <property type="project" value="UniProtKB-KW"/>
</dbReference>
<dbReference type="STRING" id="540747.SAMN04488031_104322"/>
<protein>
    <recommendedName>
        <fullName evidence="3">ATP-grasp domain-containing protein</fullName>
    </recommendedName>
</protein>
<evidence type="ECO:0000313" key="4">
    <source>
        <dbReference type="EMBL" id="KRS18459.1"/>
    </source>
</evidence>
<gene>
    <name evidence="4" type="ORF">XM52_06465</name>
</gene>
<dbReference type="Gene3D" id="3.40.50.720">
    <property type="entry name" value="NAD(P)-binding Rossmann-like Domain"/>
    <property type="match status" value="1"/>
</dbReference>
<dbReference type="SUPFAM" id="SSF56059">
    <property type="entry name" value="Glutathione synthetase ATP-binding domain-like"/>
    <property type="match status" value="1"/>
</dbReference>
<accession>A0A0T5PB28</accession>
<keyword evidence="2" id="KW-0547">Nucleotide-binding</keyword>
<dbReference type="Gene3D" id="3.40.50.261">
    <property type="entry name" value="Succinyl-CoA synthetase domains"/>
    <property type="match status" value="2"/>
</dbReference>
<dbReference type="Pfam" id="PF13549">
    <property type="entry name" value="ATP-grasp_5"/>
    <property type="match status" value="1"/>
</dbReference>
<dbReference type="Gene3D" id="3.30.1490.20">
    <property type="entry name" value="ATP-grasp fold, A domain"/>
    <property type="match status" value="1"/>
</dbReference>
<dbReference type="SMART" id="SM00881">
    <property type="entry name" value="CoA_binding"/>
    <property type="match status" value="1"/>
</dbReference>
<dbReference type="InterPro" id="IPR036291">
    <property type="entry name" value="NAD(P)-bd_dom_sf"/>
</dbReference>
<dbReference type="SUPFAM" id="SSF51735">
    <property type="entry name" value="NAD(P)-binding Rossmann-fold domains"/>
    <property type="match status" value="1"/>
</dbReference>
<dbReference type="InterPro" id="IPR003781">
    <property type="entry name" value="CoA-bd"/>
</dbReference>
<dbReference type="EMBL" id="LAXI01000003">
    <property type="protein sequence ID" value="KRS18459.1"/>
    <property type="molecule type" value="Genomic_DNA"/>
</dbReference>
<dbReference type="GO" id="GO:0005524">
    <property type="term" value="F:ATP binding"/>
    <property type="evidence" value="ECO:0007669"/>
    <property type="project" value="UniProtKB-UniRule"/>
</dbReference>
<dbReference type="PANTHER" id="PTHR42793:SF4">
    <property type="entry name" value="BLL6376 PROTEIN"/>
    <property type="match status" value="1"/>
</dbReference>
<evidence type="ECO:0000256" key="1">
    <source>
        <dbReference type="ARBA" id="ARBA00022532"/>
    </source>
</evidence>
<proteinExistence type="predicted"/>
<dbReference type="InterPro" id="IPR016102">
    <property type="entry name" value="Succinyl-CoA_synth-like"/>
</dbReference>
<comment type="caution">
    <text evidence="4">The sequence shown here is derived from an EMBL/GenBank/DDBJ whole genome shotgun (WGS) entry which is preliminary data.</text>
</comment>
<dbReference type="RefSeq" id="WP_057814500.1">
    <property type="nucleotide sequence ID" value="NZ_CP031598.1"/>
</dbReference>
<keyword evidence="5" id="KW-1185">Reference proteome</keyword>
<dbReference type="Pfam" id="PF13607">
    <property type="entry name" value="Succ_CoA_lig"/>
    <property type="match status" value="1"/>
</dbReference>
<dbReference type="InterPro" id="IPR032875">
    <property type="entry name" value="Succ_CoA_lig_flav_dom"/>
</dbReference>
<evidence type="ECO:0000256" key="2">
    <source>
        <dbReference type="PROSITE-ProRule" id="PRU00409"/>
    </source>
</evidence>
<dbReference type="Gene3D" id="3.30.470.20">
    <property type="entry name" value="ATP-grasp fold, B domain"/>
    <property type="match status" value="1"/>
</dbReference>
<organism evidence="4 5">
    <name type="scientific">Roseovarius indicus</name>
    <dbReference type="NCBI Taxonomy" id="540747"/>
    <lineage>
        <taxon>Bacteria</taxon>
        <taxon>Pseudomonadati</taxon>
        <taxon>Pseudomonadota</taxon>
        <taxon>Alphaproteobacteria</taxon>
        <taxon>Rhodobacterales</taxon>
        <taxon>Roseobacteraceae</taxon>
        <taxon>Roseovarius</taxon>
    </lineage>
</organism>
<dbReference type="AlphaFoldDB" id="A0A0T5PB28"/>
<dbReference type="Proteomes" id="UP000051401">
    <property type="component" value="Unassembled WGS sequence"/>
</dbReference>
<dbReference type="SUPFAM" id="SSF52210">
    <property type="entry name" value="Succinyl-CoA synthetase domains"/>
    <property type="match status" value="2"/>
</dbReference>
<dbReference type="GO" id="GO:0046872">
    <property type="term" value="F:metal ion binding"/>
    <property type="evidence" value="ECO:0007669"/>
    <property type="project" value="InterPro"/>
</dbReference>
<keyword evidence="1" id="KW-0816">Tricarboxylic acid cycle</keyword>
<dbReference type="PATRIC" id="fig|540747.5.peg.3654"/>
<keyword evidence="2" id="KW-0067">ATP-binding</keyword>
<evidence type="ECO:0000259" key="3">
    <source>
        <dbReference type="PROSITE" id="PS50975"/>
    </source>
</evidence>
<name>A0A0T5PB28_9RHOB</name>
<dbReference type="InterPro" id="IPR011761">
    <property type="entry name" value="ATP-grasp"/>
</dbReference>
<dbReference type="PANTHER" id="PTHR42793">
    <property type="entry name" value="COA BINDING DOMAIN CONTAINING PROTEIN"/>
    <property type="match status" value="1"/>
</dbReference>
<reference evidence="4 5" key="1">
    <citation type="submission" date="2015-04" db="EMBL/GenBank/DDBJ databases">
        <title>The draft genome sequence of Roseovarius indicus B108T.</title>
        <authorList>
            <person name="Li G."/>
            <person name="Lai Q."/>
            <person name="Shao Z."/>
            <person name="Yan P."/>
        </authorList>
    </citation>
    <scope>NUCLEOTIDE SEQUENCE [LARGE SCALE GENOMIC DNA]</scope>
    <source>
        <strain evidence="4 5">B108</strain>
    </source>
</reference>
<dbReference type="InterPro" id="IPR013815">
    <property type="entry name" value="ATP_grasp_subdomain_1"/>
</dbReference>
<evidence type="ECO:0000313" key="5">
    <source>
        <dbReference type="Proteomes" id="UP000051401"/>
    </source>
</evidence>
<dbReference type="Pfam" id="PF13380">
    <property type="entry name" value="CoA_binding_2"/>
    <property type="match status" value="1"/>
</dbReference>
<dbReference type="PROSITE" id="PS50975">
    <property type="entry name" value="ATP_GRASP"/>
    <property type="match status" value="1"/>
</dbReference>
<sequence length="694" mass="71835">MDALLRPSGIALVGASNRPGSPGRVMVEQALGGGYGGGIFPINPRETEISGLPCHPDLAALPAPVDLAVIALGEARTEAALADAIARGIPAAVIFAGCDGTDATGDGVLARLTAMAREAGMALCGPNSMGLVNPSFGLNVMAYAPRVALRPGNIALIAQSGSAFSALTYNHDRLGFSLAVSTGREIATRSEDYLHWALDRPETGVIGLFQETARDPDRFRDALDRAEARGIPVVILKVGRSEVAAQFAASHSGAIAGNAAAYEAVFRAHNVIETHTLDDFAACLQLFSHVDPLALPDGRLSGVHDSGGEREMVVDRAEDLNVPYAVLSEHTKARLSENLDAGLHPENPLDAWGSGQDFEPKINNMMNALITDPDVGVLGLFVDIRDGSWTSGTCVAALANASAASGKPGVVVSNFSGVNHAVMASDAIAAGLPVIEGTDEGLSAIRALFDWRDARRHAATADPLPHVAPGIAAKWRLRLTKPAPLDEAEALSLLADYGIPTPRLARISGPADIDAAVATAGLPLVLKTAAPGVAHKSDVNGVIVGLHTTDEVRAAYADLSARLGPQAIVAEMAPKGAELAFGILHDDSFGPLVMLATGGIWIELLKDRTVALPPFGPAAARRMIDRLRLAAMLTGARGRPPADLDAVADALARLSRLAADLGDLIAEMDVNPVLAGPGGCCAVDALLTPRTPST</sequence>